<sequence length="152" mass="16650">MADQDWRLTRLREISTNATTSTDVGAIFYMMLRHSSIGATEIPFKLNEQLREFDGSANLVMRVKEIGQELKTTLLESDLEDESFVKNQIDLALDELQQMIDGIFDDGGLARITRTVDYDITIVGPAIPILATVSAPVAAAVAVAVGIFAIFS</sequence>
<protein>
    <submittedName>
        <fullName evidence="2">Oidioi.mRNA.OKI2018_I69.PAR.g12952.t1.cds</fullName>
    </submittedName>
</protein>
<organism evidence="2 3">
    <name type="scientific">Oikopleura dioica</name>
    <name type="common">Tunicate</name>
    <dbReference type="NCBI Taxonomy" id="34765"/>
    <lineage>
        <taxon>Eukaryota</taxon>
        <taxon>Metazoa</taxon>
        <taxon>Chordata</taxon>
        <taxon>Tunicata</taxon>
        <taxon>Appendicularia</taxon>
        <taxon>Copelata</taxon>
        <taxon>Oikopleuridae</taxon>
        <taxon>Oikopleura</taxon>
    </lineage>
</organism>
<keyword evidence="1" id="KW-0472">Membrane</keyword>
<name>A0ABN7SAC3_OIKDI</name>
<evidence type="ECO:0000313" key="2">
    <source>
        <dbReference type="EMBL" id="CAG5091288.1"/>
    </source>
</evidence>
<feature type="transmembrane region" description="Helical" evidence="1">
    <location>
        <begin position="129"/>
        <end position="151"/>
    </location>
</feature>
<keyword evidence="1" id="KW-0812">Transmembrane</keyword>
<accession>A0ABN7SAC3</accession>
<dbReference type="Proteomes" id="UP001158576">
    <property type="component" value="Chromosome PAR"/>
</dbReference>
<keyword evidence="1" id="KW-1133">Transmembrane helix</keyword>
<dbReference type="EMBL" id="OU015568">
    <property type="protein sequence ID" value="CAG5091288.1"/>
    <property type="molecule type" value="Genomic_DNA"/>
</dbReference>
<gene>
    <name evidence="2" type="ORF">OKIOD_LOCUS4510</name>
</gene>
<evidence type="ECO:0000313" key="3">
    <source>
        <dbReference type="Proteomes" id="UP001158576"/>
    </source>
</evidence>
<evidence type="ECO:0000256" key="1">
    <source>
        <dbReference type="SAM" id="Phobius"/>
    </source>
</evidence>
<keyword evidence="3" id="KW-1185">Reference proteome</keyword>
<reference evidence="2 3" key="1">
    <citation type="submission" date="2021-04" db="EMBL/GenBank/DDBJ databases">
        <authorList>
            <person name="Bliznina A."/>
        </authorList>
    </citation>
    <scope>NUCLEOTIDE SEQUENCE [LARGE SCALE GENOMIC DNA]</scope>
</reference>
<proteinExistence type="predicted"/>